<feature type="compositionally biased region" description="Basic and acidic residues" evidence="1">
    <location>
        <begin position="969"/>
        <end position="978"/>
    </location>
</feature>
<proteinExistence type="predicted"/>
<dbReference type="InterPro" id="IPR007822">
    <property type="entry name" value="LANC-like"/>
</dbReference>
<keyword evidence="4" id="KW-1185">Reference proteome</keyword>
<feature type="region of interest" description="Disordered" evidence="1">
    <location>
        <begin position="946"/>
        <end position="978"/>
    </location>
</feature>
<name>A0ABW1EY07_9ACTN</name>
<dbReference type="SMART" id="SM01260">
    <property type="entry name" value="LANC_like"/>
    <property type="match status" value="1"/>
</dbReference>
<dbReference type="Gene3D" id="1.50.10.10">
    <property type="match status" value="1"/>
</dbReference>
<dbReference type="InterPro" id="IPR012341">
    <property type="entry name" value="6hp_glycosidase-like_sf"/>
</dbReference>
<dbReference type="EMBL" id="JBHSOD010000018">
    <property type="protein sequence ID" value="MFC5886550.1"/>
    <property type="molecule type" value="Genomic_DNA"/>
</dbReference>
<evidence type="ECO:0000256" key="1">
    <source>
        <dbReference type="SAM" id="MobiDB-lite"/>
    </source>
</evidence>
<dbReference type="SUPFAM" id="SSF158745">
    <property type="entry name" value="LanC-like"/>
    <property type="match status" value="1"/>
</dbReference>
<dbReference type="CDD" id="cd04792">
    <property type="entry name" value="LanM-like"/>
    <property type="match status" value="1"/>
</dbReference>
<accession>A0ABW1EY07</accession>
<dbReference type="Pfam" id="PF05147">
    <property type="entry name" value="LANC_like"/>
    <property type="match status" value="1"/>
</dbReference>
<dbReference type="Pfam" id="PF13575">
    <property type="entry name" value="DUF4135"/>
    <property type="match status" value="1"/>
</dbReference>
<dbReference type="Gene3D" id="1.50.10.20">
    <property type="match status" value="1"/>
</dbReference>
<protein>
    <submittedName>
        <fullName evidence="3">Type 2 lanthipeptide synthetase LanM family protein</fullName>
    </submittedName>
</protein>
<feature type="domain" description="Lantibiotic biosynthesis protein dehydration" evidence="2">
    <location>
        <begin position="161"/>
        <end position="531"/>
    </location>
</feature>
<gene>
    <name evidence="3" type="ORF">ACFP0N_16410</name>
</gene>
<dbReference type="InterPro" id="IPR017146">
    <property type="entry name" value="Lanti_2_LanM"/>
</dbReference>
<reference evidence="4" key="1">
    <citation type="journal article" date="2019" name="Int. J. Syst. Evol. Microbiol.">
        <title>The Global Catalogue of Microorganisms (GCM) 10K type strain sequencing project: providing services to taxonomists for standard genome sequencing and annotation.</title>
        <authorList>
            <consortium name="The Broad Institute Genomics Platform"/>
            <consortium name="The Broad Institute Genome Sequencing Center for Infectious Disease"/>
            <person name="Wu L."/>
            <person name="Ma J."/>
        </authorList>
    </citation>
    <scope>NUCLEOTIDE SEQUENCE [LARGE SCALE GENOMIC DNA]</scope>
    <source>
        <strain evidence="4">CGMCC 4.1469</strain>
    </source>
</reference>
<feature type="region of interest" description="Disordered" evidence="1">
    <location>
        <begin position="585"/>
        <end position="607"/>
    </location>
</feature>
<organism evidence="3 4">
    <name type="scientific">Kitasatospora aburaviensis</name>
    <dbReference type="NCBI Taxonomy" id="67265"/>
    <lineage>
        <taxon>Bacteria</taxon>
        <taxon>Bacillati</taxon>
        <taxon>Actinomycetota</taxon>
        <taxon>Actinomycetes</taxon>
        <taxon>Kitasatosporales</taxon>
        <taxon>Streptomycetaceae</taxon>
        <taxon>Kitasatospora</taxon>
    </lineage>
</organism>
<dbReference type="InterPro" id="IPR025410">
    <property type="entry name" value="Lant_dehyd"/>
</dbReference>
<dbReference type="NCBIfam" id="TIGR03897">
    <property type="entry name" value="lanti_2_LanM"/>
    <property type="match status" value="1"/>
</dbReference>
<dbReference type="RefSeq" id="WP_313762347.1">
    <property type="nucleotide sequence ID" value="NZ_BAAAVH010000009.1"/>
</dbReference>
<evidence type="ECO:0000313" key="3">
    <source>
        <dbReference type="EMBL" id="MFC5886550.1"/>
    </source>
</evidence>
<dbReference type="Proteomes" id="UP001596067">
    <property type="component" value="Unassembled WGS sequence"/>
</dbReference>
<evidence type="ECO:0000313" key="4">
    <source>
        <dbReference type="Proteomes" id="UP001596067"/>
    </source>
</evidence>
<dbReference type="PIRSF" id="PIRSF037228">
    <property type="entry name" value="Lant_mod_RumM"/>
    <property type="match status" value="1"/>
</dbReference>
<sequence length="978" mass="104304">MTVQTTQSVPLPAASGAWWLPALSPAERDALPPGRTPRWAELVEQALRLAESAPGGRIRSLPGTGPEGRLLHPLLPFLRTTSRHFAAANAASAERRVVWAGARRHLADGLVRLAGRTLVQELGHARRAGTLTGQDGRERFDAFLREVAAGPALGAVLHRHPVLARLLAERCMRTVAAATELLERLHADREQLTAALLDSEPGRLTRVRFGLGDPHAAGRSVAVLEFDGGQRLVYKPRPLGLHARWNELLAWFGGHQPQLAARAVRLLPQAGYGWAEYVAPRPCRSQAEFGRFYERLGAQLALLHVVNAVDIHAENLIAARDQPVVVDVETLFHPCWAPVTDGGADPAARALAASVQRTMVLPNPWFGGGGSLDLSALGGQADQWTPDPMPGWADAGTDLMRLVRRPARWPGADNRPMLAGRPADPADQLDRLLCGFRAGYRAIAAHSHELLGEQGLLHRFAGETMRLVARPSQSYATLLAEATEPGLLRDHSGRERAFAALHDETGYPHLHVLAPHELTDLLAGDVPFFTTTPAARTPRTWDGRELPFLLDESGLTAAAGTIRGMSEGDLDRQAWLIRASLAAGRRSPGRHAPGRPAAESEDAYDGDPGARALELARGIGEDLLSRVCRGEGRVNWLGLQEAWPGQWAVLPMGMALGDGYTGPALFLAELGRLTGAVRYQEAAAQAVRVLPRLLRLLAEHPELARAVGPGGFSGLGGISYATARLASLLDSPELSAALPAGLAALRTAAVHPAAPMDIADGLAGALLAAEAVHAQTRLPAAAELAHTVRTLAGHRPRPERPGFLHGHEGVAWALRERAAVDLADSDGPGRCPDRVGRALRAREADQHLALLADRVPMPGHSLRHGELGLLEPLVELMPTDAGHRRTAARLVRSVEQQGARCGTPGEVPTPGLLTGLAGIGYGLLRLGFGPRIPSVLLLRPAAGPGPVEREGGHHHDGRRTARQCGQRAAGDRRASPGG</sequence>
<comment type="caution">
    <text evidence="3">The sequence shown here is derived from an EMBL/GenBank/DDBJ whole genome shotgun (WGS) entry which is preliminary data.</text>
</comment>
<evidence type="ECO:0000259" key="2">
    <source>
        <dbReference type="Pfam" id="PF13575"/>
    </source>
</evidence>